<reference evidence="6 7" key="1">
    <citation type="journal article" date="2014" name="Genome Announc.">
        <title>Draft genome sequences of the altered schaedler flora, a defined bacterial community from gnotobiotic mice.</title>
        <authorList>
            <person name="Wannemuehler M.J."/>
            <person name="Overstreet A.M."/>
            <person name="Ward D.V."/>
            <person name="Phillips G.J."/>
        </authorList>
    </citation>
    <scope>NUCLEOTIDE SEQUENCE [LARGE SCALE GENOMIC DNA]</scope>
    <source>
        <strain evidence="6 7">ASF492</strain>
    </source>
</reference>
<dbReference type="PANTHER" id="PTHR42988:SF2">
    <property type="entry name" value="CYCLIC NUCLEOTIDE PHOSPHODIESTERASE CBUA0032-RELATED"/>
    <property type="match status" value="1"/>
</dbReference>
<dbReference type="InterPro" id="IPR029052">
    <property type="entry name" value="Metallo-depent_PP-like"/>
</dbReference>
<dbReference type="eggNOG" id="COG1409">
    <property type="taxonomic scope" value="Bacteria"/>
</dbReference>
<accession>N1ZKK5</accession>
<dbReference type="PATRIC" id="fig|1235802.3.peg.6260"/>
<dbReference type="InterPro" id="IPR004843">
    <property type="entry name" value="Calcineurin-like_PHP"/>
</dbReference>
<keyword evidence="7" id="KW-1185">Reference proteome</keyword>
<organism evidence="6 7">
    <name type="scientific">Eubacterium plexicaudatum ASF492</name>
    <dbReference type="NCBI Taxonomy" id="1235802"/>
    <lineage>
        <taxon>Bacteria</taxon>
        <taxon>Bacillati</taxon>
        <taxon>Bacillota</taxon>
        <taxon>Clostridia</taxon>
        <taxon>Eubacteriales</taxon>
        <taxon>Eubacteriaceae</taxon>
        <taxon>Eubacterium</taxon>
    </lineage>
</organism>
<dbReference type="SUPFAM" id="SSF56300">
    <property type="entry name" value="Metallo-dependent phosphatases"/>
    <property type="match status" value="1"/>
</dbReference>
<dbReference type="Pfam" id="PF00149">
    <property type="entry name" value="Metallophos"/>
    <property type="match status" value="1"/>
</dbReference>
<evidence type="ECO:0000256" key="4">
    <source>
        <dbReference type="ARBA" id="ARBA00025742"/>
    </source>
</evidence>
<proteinExistence type="inferred from homology"/>
<evidence type="ECO:0000259" key="5">
    <source>
        <dbReference type="Pfam" id="PF00149"/>
    </source>
</evidence>
<gene>
    <name evidence="6" type="ORF">C823_05927</name>
</gene>
<evidence type="ECO:0000256" key="1">
    <source>
        <dbReference type="ARBA" id="ARBA00022723"/>
    </source>
</evidence>
<dbReference type="GO" id="GO:0046872">
    <property type="term" value="F:metal ion binding"/>
    <property type="evidence" value="ECO:0007669"/>
    <property type="project" value="UniProtKB-KW"/>
</dbReference>
<sequence>MLLLDLELKDKCDFNGLNAIDDIKRASPHTKIFVLSGKIYDNLYHIKLQEYKRDGKIVGFFETGNHEEWCSELIQMISARKVGILHFSDMHISEENDNSKQILTGFANDFKEKVDLLIFSGDVVNRGKHKEFIKAEELLIDLCDRLKIRNNVFVPGNHDIMRDTPVRNAFSHFLHFRKSMDEYAEYYEENVIYPDVEGYADYLNVVRVFPGLRTIVCGLNSATCIEDGKFGYDYGEITAEQLRQAEEKLAKVKGQYPNFLIIGAFHHNMFEPPYYFDFYNKGDTMKWIPPVKKQGLILKKSFENGLDLLLTGHSHVSSSFTMVSHNYKDKKPLHIISAGLFSEKGITPLETQLTANYLTYQIDLSGNISNMFCQPYSHKLTEVSWNKEKGYALESNKTISHD</sequence>
<comment type="similarity">
    <text evidence="4">Belongs to the cyclic nucleotide phosphodiesterase class-III family.</text>
</comment>
<dbReference type="AlphaFoldDB" id="N1ZKK5"/>
<keyword evidence="2" id="KW-0378">Hydrolase</keyword>
<name>N1ZKK5_9FIRM</name>
<keyword evidence="1" id="KW-0479">Metal-binding</keyword>
<dbReference type="PANTHER" id="PTHR42988">
    <property type="entry name" value="PHOSPHOHYDROLASE"/>
    <property type="match status" value="1"/>
</dbReference>
<protein>
    <recommendedName>
        <fullName evidence="5">Calcineurin-like phosphoesterase domain-containing protein</fullName>
    </recommendedName>
</protein>
<dbReference type="HOGENOM" id="CLU_684657_0_0_9"/>
<dbReference type="GO" id="GO:0016787">
    <property type="term" value="F:hydrolase activity"/>
    <property type="evidence" value="ECO:0007669"/>
    <property type="project" value="UniProtKB-KW"/>
</dbReference>
<dbReference type="Proteomes" id="UP000012589">
    <property type="component" value="Unassembled WGS sequence"/>
</dbReference>
<dbReference type="EMBL" id="AQFT01000206">
    <property type="protein sequence ID" value="EMZ17507.1"/>
    <property type="molecule type" value="Genomic_DNA"/>
</dbReference>
<evidence type="ECO:0000313" key="7">
    <source>
        <dbReference type="Proteomes" id="UP000012589"/>
    </source>
</evidence>
<comment type="caution">
    <text evidence="6">The sequence shown here is derived from an EMBL/GenBank/DDBJ whole genome shotgun (WGS) entry which is preliminary data.</text>
</comment>
<dbReference type="InterPro" id="IPR050884">
    <property type="entry name" value="CNP_phosphodiesterase-III"/>
</dbReference>
<evidence type="ECO:0000256" key="2">
    <source>
        <dbReference type="ARBA" id="ARBA00022801"/>
    </source>
</evidence>
<feature type="domain" description="Calcineurin-like phosphoesterase" evidence="5">
    <location>
        <begin position="84"/>
        <end position="316"/>
    </location>
</feature>
<dbReference type="STRING" id="1235802.C823_05927"/>
<evidence type="ECO:0000313" key="6">
    <source>
        <dbReference type="EMBL" id="EMZ17507.1"/>
    </source>
</evidence>
<evidence type="ECO:0000256" key="3">
    <source>
        <dbReference type="ARBA" id="ARBA00023004"/>
    </source>
</evidence>
<keyword evidence="3" id="KW-0408">Iron</keyword>
<dbReference type="Gene3D" id="3.60.21.10">
    <property type="match status" value="1"/>
</dbReference>